<accession>A0ABR5IJ21</accession>
<keyword evidence="2" id="KW-1185">Reference proteome</keyword>
<sequence length="80" mass="9218">MPKSITTLANLLHKFNSQTISRSLEYVSRINLESLKRTETAQTTQLQADIKGTKKYHTQIAYHKASQRMIIYQNAYKTGD</sequence>
<protein>
    <submittedName>
        <fullName evidence="1">Uncharacterized protein</fullName>
    </submittedName>
</protein>
<comment type="caution">
    <text evidence="1">The sequence shown here is derived from an EMBL/GenBank/DDBJ whole genome shotgun (WGS) entry which is preliminary data.</text>
</comment>
<proteinExistence type="predicted"/>
<evidence type="ECO:0000313" key="1">
    <source>
        <dbReference type="EMBL" id="KND18083.1"/>
    </source>
</evidence>
<evidence type="ECO:0000313" key="2">
    <source>
        <dbReference type="Proteomes" id="UP000053900"/>
    </source>
</evidence>
<dbReference type="EMBL" id="LGSW01000017">
    <property type="protein sequence ID" value="KND18083.1"/>
    <property type="molecule type" value="Genomic_DNA"/>
</dbReference>
<gene>
    <name evidence="1" type="ORF">AFK20_11900</name>
</gene>
<organism evidence="1 2">
    <name type="scientific">Enhydrobacter aerosaccus</name>
    <dbReference type="NCBI Taxonomy" id="225324"/>
    <lineage>
        <taxon>Bacteria</taxon>
        <taxon>Pseudomonadati</taxon>
        <taxon>Pseudomonadota</taxon>
        <taxon>Alphaproteobacteria</taxon>
        <taxon>Hyphomicrobiales</taxon>
        <taxon>Enhydrobacter</taxon>
    </lineage>
</organism>
<reference evidence="1 2" key="1">
    <citation type="submission" date="2015-07" db="EMBL/GenBank/DDBJ databases">
        <title>Draft genome of Enhydrobacter aerosaccus.</title>
        <authorList>
            <person name="Wang X."/>
        </authorList>
    </citation>
    <scope>NUCLEOTIDE SEQUENCE [LARGE SCALE GENOMIC DNA]</scope>
    <source>
        <strain evidence="1 2">CGMCC9176</strain>
    </source>
</reference>
<dbReference type="Proteomes" id="UP000053900">
    <property type="component" value="Unassembled WGS sequence"/>
</dbReference>
<name>A0ABR5IJ21_9HYPH</name>